<dbReference type="PANTHER" id="PTHR45138">
    <property type="entry name" value="REGULATORY COMPONENTS OF SENSORY TRANSDUCTION SYSTEM"/>
    <property type="match status" value="1"/>
</dbReference>
<evidence type="ECO:0000256" key="5">
    <source>
        <dbReference type="ARBA" id="ARBA00022679"/>
    </source>
</evidence>
<keyword evidence="16" id="KW-0548">Nucleotidyltransferase</keyword>
<dbReference type="InterPro" id="IPR000014">
    <property type="entry name" value="PAS"/>
</dbReference>
<evidence type="ECO:0000256" key="4">
    <source>
        <dbReference type="ARBA" id="ARBA00022553"/>
    </source>
</evidence>
<dbReference type="GO" id="GO:0043709">
    <property type="term" value="P:cell adhesion involved in single-species biofilm formation"/>
    <property type="evidence" value="ECO:0007669"/>
    <property type="project" value="TreeGrafter"/>
</dbReference>
<dbReference type="Gene3D" id="3.30.70.270">
    <property type="match status" value="1"/>
</dbReference>
<feature type="domain" description="GGDEF" evidence="15">
    <location>
        <begin position="610"/>
        <end position="740"/>
    </location>
</feature>
<keyword evidence="5 16" id="KW-0808">Transferase</keyword>
<dbReference type="InterPro" id="IPR043128">
    <property type="entry name" value="Rev_trsase/Diguanyl_cyclase"/>
</dbReference>
<dbReference type="InterPro" id="IPR029151">
    <property type="entry name" value="Sensor-like_sf"/>
</dbReference>
<dbReference type="GO" id="GO:0000160">
    <property type="term" value="P:phosphorelay signal transduction system"/>
    <property type="evidence" value="ECO:0007669"/>
    <property type="project" value="UniProtKB-KW"/>
</dbReference>
<evidence type="ECO:0000313" key="16">
    <source>
        <dbReference type="EMBL" id="SCA56324.1"/>
    </source>
</evidence>
<feature type="transmembrane region" description="Helical" evidence="14">
    <location>
        <begin position="294"/>
        <end position="316"/>
    </location>
</feature>
<evidence type="ECO:0000256" key="3">
    <source>
        <dbReference type="ARBA" id="ARBA00022475"/>
    </source>
</evidence>
<keyword evidence="4" id="KW-0597">Phosphoprotein</keyword>
<evidence type="ECO:0000256" key="12">
    <source>
        <dbReference type="ARBA" id="ARBA00023136"/>
    </source>
</evidence>
<evidence type="ECO:0000256" key="9">
    <source>
        <dbReference type="ARBA" id="ARBA00022840"/>
    </source>
</evidence>
<dbReference type="EC" id="2.7.7.65" evidence="2"/>
<dbReference type="Proteomes" id="UP000231658">
    <property type="component" value="Unassembled WGS sequence"/>
</dbReference>
<dbReference type="InterPro" id="IPR050469">
    <property type="entry name" value="Diguanylate_Cyclase"/>
</dbReference>
<organism evidence="16 17">
    <name type="scientific">Candidatus Terasakiella magnetica</name>
    <dbReference type="NCBI Taxonomy" id="1867952"/>
    <lineage>
        <taxon>Bacteria</taxon>
        <taxon>Pseudomonadati</taxon>
        <taxon>Pseudomonadota</taxon>
        <taxon>Alphaproteobacteria</taxon>
        <taxon>Rhodospirillales</taxon>
        <taxon>Terasakiellaceae</taxon>
        <taxon>Terasakiella</taxon>
    </lineage>
</organism>
<evidence type="ECO:0000259" key="15">
    <source>
        <dbReference type="PROSITE" id="PS50887"/>
    </source>
</evidence>
<comment type="subcellular location">
    <subcellularLocation>
        <location evidence="1">Cell membrane</location>
        <topology evidence="1">Multi-pass membrane protein</topology>
    </subcellularLocation>
</comment>
<accession>A0A1C3RGJ3</accession>
<dbReference type="PANTHER" id="PTHR45138:SF9">
    <property type="entry name" value="DIGUANYLATE CYCLASE DGCM-RELATED"/>
    <property type="match status" value="1"/>
</dbReference>
<evidence type="ECO:0000313" key="17">
    <source>
        <dbReference type="Proteomes" id="UP000231658"/>
    </source>
</evidence>
<dbReference type="CDD" id="cd00130">
    <property type="entry name" value="PAS"/>
    <property type="match status" value="1"/>
</dbReference>
<reference evidence="16 17" key="1">
    <citation type="submission" date="2016-07" db="EMBL/GenBank/DDBJ databases">
        <authorList>
            <person name="Lefevre C.T."/>
        </authorList>
    </citation>
    <scope>NUCLEOTIDE SEQUENCE [LARGE SCALE GENOMIC DNA]</scope>
    <source>
        <strain evidence="16">PR1</strain>
    </source>
</reference>
<keyword evidence="12 14" id="KW-0472">Membrane</keyword>
<keyword evidence="11" id="KW-0902">Two-component regulatory system</keyword>
<dbReference type="NCBIfam" id="TIGR00254">
    <property type="entry name" value="GGDEF"/>
    <property type="match status" value="1"/>
</dbReference>
<dbReference type="CDD" id="cd01949">
    <property type="entry name" value="GGDEF"/>
    <property type="match status" value="1"/>
</dbReference>
<dbReference type="AlphaFoldDB" id="A0A1C3RGJ3"/>
<keyword evidence="7" id="KW-0547">Nucleotide-binding</keyword>
<dbReference type="GO" id="GO:0052621">
    <property type="term" value="F:diguanylate cyclase activity"/>
    <property type="evidence" value="ECO:0007669"/>
    <property type="project" value="UniProtKB-EC"/>
</dbReference>
<dbReference type="SMART" id="SM00267">
    <property type="entry name" value="GGDEF"/>
    <property type="match status" value="1"/>
</dbReference>
<keyword evidence="9" id="KW-0067">ATP-binding</keyword>
<dbReference type="SUPFAM" id="SSF55073">
    <property type="entry name" value="Nucleotide cyclase"/>
    <property type="match status" value="1"/>
</dbReference>
<dbReference type="Gene3D" id="3.30.450.20">
    <property type="entry name" value="PAS domain"/>
    <property type="match status" value="4"/>
</dbReference>
<proteinExistence type="predicted"/>
<dbReference type="GO" id="GO:0005886">
    <property type="term" value="C:plasma membrane"/>
    <property type="evidence" value="ECO:0007669"/>
    <property type="project" value="UniProtKB-SubCell"/>
</dbReference>
<dbReference type="STRING" id="1867952.MTBPR1_20172"/>
<dbReference type="InterPro" id="IPR029787">
    <property type="entry name" value="Nucleotide_cyclase"/>
</dbReference>
<dbReference type="Pfam" id="PF12860">
    <property type="entry name" value="PAS_7"/>
    <property type="match status" value="2"/>
</dbReference>
<protein>
    <recommendedName>
        <fullName evidence="2">diguanylate cyclase</fullName>
        <ecNumber evidence="2">2.7.7.65</ecNumber>
    </recommendedName>
</protein>
<dbReference type="GO" id="GO:0016301">
    <property type="term" value="F:kinase activity"/>
    <property type="evidence" value="ECO:0007669"/>
    <property type="project" value="UniProtKB-KW"/>
</dbReference>
<dbReference type="InterPro" id="IPR035965">
    <property type="entry name" value="PAS-like_dom_sf"/>
</dbReference>
<evidence type="ECO:0000256" key="2">
    <source>
        <dbReference type="ARBA" id="ARBA00012528"/>
    </source>
</evidence>
<keyword evidence="3" id="KW-1003">Cell membrane</keyword>
<dbReference type="InterPro" id="IPR033479">
    <property type="entry name" value="dCache_1"/>
</dbReference>
<evidence type="ECO:0000256" key="11">
    <source>
        <dbReference type="ARBA" id="ARBA00023012"/>
    </source>
</evidence>
<dbReference type="GO" id="GO:1902201">
    <property type="term" value="P:negative regulation of bacterial-type flagellum-dependent cell motility"/>
    <property type="evidence" value="ECO:0007669"/>
    <property type="project" value="TreeGrafter"/>
</dbReference>
<dbReference type="SUPFAM" id="SSF103190">
    <property type="entry name" value="Sensory domain-like"/>
    <property type="match status" value="1"/>
</dbReference>
<evidence type="ECO:0000256" key="6">
    <source>
        <dbReference type="ARBA" id="ARBA00022692"/>
    </source>
</evidence>
<evidence type="ECO:0000256" key="13">
    <source>
        <dbReference type="ARBA" id="ARBA00034247"/>
    </source>
</evidence>
<evidence type="ECO:0000256" key="8">
    <source>
        <dbReference type="ARBA" id="ARBA00022777"/>
    </source>
</evidence>
<dbReference type="Pfam" id="PF00990">
    <property type="entry name" value="GGDEF"/>
    <property type="match status" value="1"/>
</dbReference>
<dbReference type="EMBL" id="FLYE01000012">
    <property type="protein sequence ID" value="SCA56324.1"/>
    <property type="molecule type" value="Genomic_DNA"/>
</dbReference>
<dbReference type="GO" id="GO:0005524">
    <property type="term" value="F:ATP binding"/>
    <property type="evidence" value="ECO:0007669"/>
    <property type="project" value="UniProtKB-KW"/>
</dbReference>
<keyword evidence="10 14" id="KW-1133">Transmembrane helix</keyword>
<dbReference type="SUPFAM" id="SSF55785">
    <property type="entry name" value="PYP-like sensor domain (PAS domain)"/>
    <property type="match status" value="2"/>
</dbReference>
<evidence type="ECO:0000256" key="7">
    <source>
        <dbReference type="ARBA" id="ARBA00022741"/>
    </source>
</evidence>
<dbReference type="InterPro" id="IPR000160">
    <property type="entry name" value="GGDEF_dom"/>
</dbReference>
<keyword evidence="17" id="KW-1185">Reference proteome</keyword>
<keyword evidence="6 14" id="KW-0812">Transmembrane</keyword>
<dbReference type="Pfam" id="PF02743">
    <property type="entry name" value="dCache_1"/>
    <property type="match status" value="1"/>
</dbReference>
<name>A0A1C3RGJ3_9PROT</name>
<evidence type="ECO:0000256" key="10">
    <source>
        <dbReference type="ARBA" id="ARBA00022989"/>
    </source>
</evidence>
<dbReference type="FunFam" id="3.30.70.270:FF:000001">
    <property type="entry name" value="Diguanylate cyclase domain protein"/>
    <property type="match status" value="1"/>
</dbReference>
<dbReference type="PROSITE" id="PS50887">
    <property type="entry name" value="GGDEF"/>
    <property type="match status" value="1"/>
</dbReference>
<keyword evidence="8" id="KW-0418">Kinase</keyword>
<sequence length="740" mass="84661">MVLANSIRNLLLASFTLAFVIAIGWFGAQKAGTIEAEKVNNDLKKQALFYKEYLLSELDQIDLVGSILSQNPILVSALKTKALPKDILLSNSILKKTNEKMNTSAVYLMNKNGLTVAASNFDQSNSFIGKNYSFRPYFKAAVTKSTGTFLAIGVTSNKLGFYISHALYNPSGELMGVLVIKVDLDNISTFAHNIQSDFLISDQRGVIFLSSNETYQLKSLTTISAKDRLYISRTRQYPINKIQPLNHKSSDQYYGQYQAHSINHVNYFVQKIDIKEYDWQIWLLSELTPIKNHALINGSALSFVTLIALLAFYLLYRRKKDTQRFQTIVDNLPSGVTLFDNNRNLLLCNEMVKKILEFPNSLFKNGMPKLDELVKFNAARGEYGDKDPDEVLNKLIENTQKRIDHVFERTRPDGTILEIRGVWVEEGLITTYTDITERKKAEAEAKRTSGYLRALLQNLDYGVTVIDENLDIIFWNNAFFDLLEFPDKFKKPVMQYEDLIRYNAERGEYGPGDPEQHIKMRIQASLKFEPHKFERTRPDGKTLQVTGKPLHIDGEPFGFISTYVDITEHKRMASRLRKLANTDPLTEINNRRHFTTLFEREIKRCQRNGNPLSLLLLDLDHFKNINDRFGHSVGDKALKAFSHSCRKLLRDIDVMGRLGGEEFSIFLPETSREGAFVLAERIRKAVEQIEFSDHGEKIELTVSIGVAMFDSVMEDRIEDILQRADKALHRAKREGRNKVC</sequence>
<evidence type="ECO:0000256" key="14">
    <source>
        <dbReference type="SAM" id="Phobius"/>
    </source>
</evidence>
<dbReference type="CDD" id="cd12914">
    <property type="entry name" value="PDC1_DGC_like"/>
    <property type="match status" value="1"/>
</dbReference>
<evidence type="ECO:0000256" key="1">
    <source>
        <dbReference type="ARBA" id="ARBA00004651"/>
    </source>
</evidence>
<comment type="catalytic activity">
    <reaction evidence="13">
        <text>2 GTP = 3',3'-c-di-GMP + 2 diphosphate</text>
        <dbReference type="Rhea" id="RHEA:24898"/>
        <dbReference type="ChEBI" id="CHEBI:33019"/>
        <dbReference type="ChEBI" id="CHEBI:37565"/>
        <dbReference type="ChEBI" id="CHEBI:58805"/>
        <dbReference type="EC" id="2.7.7.65"/>
    </reaction>
</comment>
<gene>
    <name evidence="16" type="ORF">MTBPR1_20172</name>
</gene>